<keyword evidence="2" id="KW-0238">DNA-binding</keyword>
<dbReference type="SMART" id="SM00342">
    <property type="entry name" value="HTH_ARAC"/>
    <property type="match status" value="1"/>
</dbReference>
<proteinExistence type="predicted"/>
<evidence type="ECO:0000256" key="4">
    <source>
        <dbReference type="SAM" id="MobiDB-lite"/>
    </source>
</evidence>
<dbReference type="InterPro" id="IPR009057">
    <property type="entry name" value="Homeodomain-like_sf"/>
</dbReference>
<dbReference type="PROSITE" id="PS01124">
    <property type="entry name" value="HTH_ARAC_FAMILY_2"/>
    <property type="match status" value="1"/>
</dbReference>
<dbReference type="Proteomes" id="UP000464577">
    <property type="component" value="Chromosome"/>
</dbReference>
<dbReference type="Gene3D" id="1.10.10.60">
    <property type="entry name" value="Homeodomain-like"/>
    <property type="match status" value="1"/>
</dbReference>
<evidence type="ECO:0000256" key="1">
    <source>
        <dbReference type="ARBA" id="ARBA00023015"/>
    </source>
</evidence>
<dbReference type="AlphaFoldDB" id="A0A6P1VWW5"/>
<evidence type="ECO:0000259" key="5">
    <source>
        <dbReference type="PROSITE" id="PS01124"/>
    </source>
</evidence>
<sequence length="122" mass="13550">MLASATNPDPLPKPPAPTDPLLEKLAELVEKHLDNAGFGADELVSESGLSRMNLHRKLKALAGTSTGEFIRNYRLKRAAQLLRQGHTVSETAYLVGFEDPSYFTRTFRKVYQMTPSAFSNKN</sequence>
<reference evidence="6 7" key="1">
    <citation type="submission" date="2019-11" db="EMBL/GenBank/DDBJ databases">
        <title>Spirosoma endbachense sp. nov., isolated from a natural salt meadow.</title>
        <authorList>
            <person name="Rojas J."/>
            <person name="Ambika Manirajan B."/>
            <person name="Ratering S."/>
            <person name="Suarez C."/>
            <person name="Geissler-Plaum R."/>
            <person name="Schnell S."/>
        </authorList>
    </citation>
    <scope>NUCLEOTIDE SEQUENCE [LARGE SCALE GENOMIC DNA]</scope>
    <source>
        <strain evidence="6 7">I-24</strain>
    </source>
</reference>
<feature type="compositionally biased region" description="Pro residues" evidence="4">
    <location>
        <begin position="9"/>
        <end position="18"/>
    </location>
</feature>
<dbReference type="InterPro" id="IPR018060">
    <property type="entry name" value="HTH_AraC"/>
</dbReference>
<dbReference type="GO" id="GO:0043565">
    <property type="term" value="F:sequence-specific DNA binding"/>
    <property type="evidence" value="ECO:0007669"/>
    <property type="project" value="InterPro"/>
</dbReference>
<gene>
    <name evidence="6" type="ORF">GJR95_22955</name>
</gene>
<evidence type="ECO:0000313" key="6">
    <source>
        <dbReference type="EMBL" id="QHV97691.1"/>
    </source>
</evidence>
<evidence type="ECO:0000256" key="2">
    <source>
        <dbReference type="ARBA" id="ARBA00023125"/>
    </source>
</evidence>
<dbReference type="PRINTS" id="PR00032">
    <property type="entry name" value="HTHARAC"/>
</dbReference>
<evidence type="ECO:0000256" key="3">
    <source>
        <dbReference type="ARBA" id="ARBA00023163"/>
    </source>
</evidence>
<dbReference type="GO" id="GO:0003700">
    <property type="term" value="F:DNA-binding transcription factor activity"/>
    <property type="evidence" value="ECO:0007669"/>
    <property type="project" value="InterPro"/>
</dbReference>
<dbReference type="EMBL" id="CP045997">
    <property type="protein sequence ID" value="QHV97691.1"/>
    <property type="molecule type" value="Genomic_DNA"/>
</dbReference>
<accession>A0A6P1VWW5</accession>
<dbReference type="PROSITE" id="PS00041">
    <property type="entry name" value="HTH_ARAC_FAMILY_1"/>
    <property type="match status" value="1"/>
</dbReference>
<dbReference type="KEGG" id="senf:GJR95_22955"/>
<evidence type="ECO:0000313" key="7">
    <source>
        <dbReference type="Proteomes" id="UP000464577"/>
    </source>
</evidence>
<feature type="domain" description="HTH araC/xylS-type" evidence="5">
    <location>
        <begin position="23"/>
        <end position="121"/>
    </location>
</feature>
<feature type="region of interest" description="Disordered" evidence="4">
    <location>
        <begin position="1"/>
        <end position="20"/>
    </location>
</feature>
<name>A0A6P1VWW5_9BACT</name>
<protein>
    <submittedName>
        <fullName evidence="6">Helix-turn-helix domain-containing protein</fullName>
    </submittedName>
</protein>
<dbReference type="PANTHER" id="PTHR43280">
    <property type="entry name" value="ARAC-FAMILY TRANSCRIPTIONAL REGULATOR"/>
    <property type="match status" value="1"/>
</dbReference>
<dbReference type="InterPro" id="IPR020449">
    <property type="entry name" value="Tscrpt_reg_AraC-type_HTH"/>
</dbReference>
<organism evidence="6 7">
    <name type="scientific">Spirosoma endbachense</name>
    <dbReference type="NCBI Taxonomy" id="2666025"/>
    <lineage>
        <taxon>Bacteria</taxon>
        <taxon>Pseudomonadati</taxon>
        <taxon>Bacteroidota</taxon>
        <taxon>Cytophagia</taxon>
        <taxon>Cytophagales</taxon>
        <taxon>Cytophagaceae</taxon>
        <taxon>Spirosoma</taxon>
    </lineage>
</organism>
<keyword evidence="3" id="KW-0804">Transcription</keyword>
<dbReference type="PANTHER" id="PTHR43280:SF2">
    <property type="entry name" value="HTH-TYPE TRANSCRIPTIONAL REGULATOR EXSA"/>
    <property type="match status" value="1"/>
</dbReference>
<keyword evidence="7" id="KW-1185">Reference proteome</keyword>
<dbReference type="Pfam" id="PF12833">
    <property type="entry name" value="HTH_18"/>
    <property type="match status" value="1"/>
</dbReference>
<keyword evidence="1" id="KW-0805">Transcription regulation</keyword>
<dbReference type="InterPro" id="IPR018062">
    <property type="entry name" value="HTH_AraC-typ_CS"/>
</dbReference>
<dbReference type="SUPFAM" id="SSF46689">
    <property type="entry name" value="Homeodomain-like"/>
    <property type="match status" value="1"/>
</dbReference>
<dbReference type="RefSeq" id="WP_162388101.1">
    <property type="nucleotide sequence ID" value="NZ_CP045997.1"/>
</dbReference>